<dbReference type="Proteomes" id="UP000434580">
    <property type="component" value="Unassembled WGS sequence"/>
</dbReference>
<dbReference type="EMBL" id="CACSIO010000001">
    <property type="protein sequence ID" value="CAA0083045.1"/>
    <property type="molecule type" value="Genomic_DNA"/>
</dbReference>
<comment type="subcellular location">
    <subcellularLocation>
        <location evidence="1">Cytoplasm</location>
    </subcellularLocation>
</comment>
<dbReference type="SUPFAM" id="SSF109910">
    <property type="entry name" value="YgfY-like"/>
    <property type="match status" value="1"/>
</dbReference>
<dbReference type="InterPro" id="IPR050531">
    <property type="entry name" value="SdhE_FAD_assembly_factor"/>
</dbReference>
<dbReference type="PANTHER" id="PTHR39585:SF1">
    <property type="entry name" value="FAD ASSEMBLY FACTOR SDHE"/>
    <property type="match status" value="1"/>
</dbReference>
<evidence type="ECO:0000313" key="9">
    <source>
        <dbReference type="Proteomes" id="UP000441399"/>
    </source>
</evidence>
<organism evidence="7 8">
    <name type="scientific">BD1-7 clade bacterium</name>
    <dbReference type="NCBI Taxonomy" id="2029982"/>
    <lineage>
        <taxon>Bacteria</taxon>
        <taxon>Pseudomonadati</taxon>
        <taxon>Pseudomonadota</taxon>
        <taxon>Gammaproteobacteria</taxon>
        <taxon>Cellvibrionales</taxon>
        <taxon>Spongiibacteraceae</taxon>
        <taxon>BD1-7 clade</taxon>
    </lineage>
</organism>
<evidence type="ECO:0000313" key="6">
    <source>
        <dbReference type="EMBL" id="CAA0083045.1"/>
    </source>
</evidence>
<dbReference type="GO" id="GO:0006105">
    <property type="term" value="P:succinate metabolic process"/>
    <property type="evidence" value="ECO:0007669"/>
    <property type="project" value="TreeGrafter"/>
</dbReference>
<dbReference type="Proteomes" id="UP000441399">
    <property type="component" value="Unassembled WGS sequence"/>
</dbReference>
<evidence type="ECO:0000256" key="1">
    <source>
        <dbReference type="ARBA" id="ARBA00004496"/>
    </source>
</evidence>
<proteinExistence type="inferred from homology"/>
<evidence type="ECO:0000313" key="8">
    <source>
        <dbReference type="Proteomes" id="UP000434580"/>
    </source>
</evidence>
<comment type="similarity">
    <text evidence="2">Belongs to the SdhE FAD assembly factor family.</text>
</comment>
<evidence type="ECO:0000313" key="7">
    <source>
        <dbReference type="EMBL" id="CAA0100404.1"/>
    </source>
</evidence>
<dbReference type="GO" id="GO:0005737">
    <property type="term" value="C:cytoplasm"/>
    <property type="evidence" value="ECO:0007669"/>
    <property type="project" value="UniProtKB-SubCell"/>
</dbReference>
<evidence type="ECO:0000256" key="2">
    <source>
        <dbReference type="ARBA" id="ARBA00008571"/>
    </source>
</evidence>
<evidence type="ECO:0000256" key="4">
    <source>
        <dbReference type="ARBA" id="ARBA00022490"/>
    </source>
</evidence>
<dbReference type="AlphaFoldDB" id="A0A5S9P9Z4"/>
<name>A0A5S9P9Z4_9GAMM</name>
<keyword evidence="9" id="KW-1185">Reference proteome</keyword>
<evidence type="ECO:0000256" key="5">
    <source>
        <dbReference type="ARBA" id="ARBA00023186"/>
    </source>
</evidence>
<keyword evidence="4" id="KW-0963">Cytoplasm</keyword>
<dbReference type="EMBL" id="CACSII010000008">
    <property type="protein sequence ID" value="CAA0100404.1"/>
    <property type="molecule type" value="Genomic_DNA"/>
</dbReference>
<dbReference type="Pfam" id="PF03937">
    <property type="entry name" value="Sdh5"/>
    <property type="match status" value="1"/>
</dbReference>
<dbReference type="InterPro" id="IPR005631">
    <property type="entry name" value="SDH"/>
</dbReference>
<accession>A0A5S9P9Z4</accession>
<sequence>MHMSDNDNSRVYWHSRRGMLEVDLALMPYAKEVYPSMSDEDKAIYRRLLEEEDTQLFAWVLDREKPEDPELAKMMGHILEYTRTPKG</sequence>
<evidence type="ECO:0000256" key="3">
    <source>
        <dbReference type="ARBA" id="ARBA00019418"/>
    </source>
</evidence>
<reference evidence="8 9" key="1">
    <citation type="submission" date="2019-11" db="EMBL/GenBank/DDBJ databases">
        <authorList>
            <person name="Holert J."/>
        </authorList>
    </citation>
    <scope>NUCLEOTIDE SEQUENCE [LARGE SCALE GENOMIC DNA]</scope>
    <source>
        <strain evidence="7">BC5_2</strain>
        <strain evidence="6">SB11_3</strain>
    </source>
</reference>
<protein>
    <recommendedName>
        <fullName evidence="3">FAD assembly factor SdhE</fullName>
    </recommendedName>
</protein>
<keyword evidence="5" id="KW-0143">Chaperone</keyword>
<dbReference type="PANTHER" id="PTHR39585">
    <property type="entry name" value="FAD ASSEMBLY FACTOR SDHE"/>
    <property type="match status" value="1"/>
</dbReference>
<dbReference type="InterPro" id="IPR036714">
    <property type="entry name" value="SDH_sf"/>
</dbReference>
<gene>
    <name evidence="7" type="primary">sdhE</name>
    <name evidence="7" type="ORF">DPBNPPHM_03790</name>
    <name evidence="6" type="ORF">OPDIPICF_00486</name>
</gene>
<dbReference type="Gene3D" id="1.10.150.250">
    <property type="entry name" value="Flavinator of succinate dehydrogenase"/>
    <property type="match status" value="1"/>
</dbReference>